<evidence type="ECO:0000256" key="10">
    <source>
        <dbReference type="ARBA" id="ARBA00023098"/>
    </source>
</evidence>
<comment type="caution">
    <text evidence="14">The sequence shown here is derived from an EMBL/GenBank/DDBJ whole genome shotgun (WGS) entry which is preliminary data.</text>
</comment>
<dbReference type="GO" id="GO:0046470">
    <property type="term" value="P:phosphatidylcholine metabolic process"/>
    <property type="evidence" value="ECO:0007669"/>
    <property type="project" value="InterPro"/>
</dbReference>
<evidence type="ECO:0000256" key="6">
    <source>
        <dbReference type="ARBA" id="ARBA00022737"/>
    </source>
</evidence>
<keyword evidence="8 11" id="KW-0106">Calcium</keyword>
<dbReference type="CDD" id="cd04015">
    <property type="entry name" value="C2_plant_PLD"/>
    <property type="match status" value="1"/>
</dbReference>
<evidence type="ECO:0000259" key="13">
    <source>
        <dbReference type="PROSITE" id="PS50035"/>
    </source>
</evidence>
<dbReference type="PANTHER" id="PTHR18896">
    <property type="entry name" value="PHOSPHOLIPASE D"/>
    <property type="match status" value="1"/>
</dbReference>
<dbReference type="InterPro" id="IPR000008">
    <property type="entry name" value="C2_dom"/>
</dbReference>
<comment type="similarity">
    <text evidence="3 11">Belongs to the phospholipase D family. C2-PLD subfamily.</text>
</comment>
<accession>A0A921R1Q5</accession>
<dbReference type="SMART" id="SM00155">
    <property type="entry name" value="PLDc"/>
    <property type="match status" value="2"/>
</dbReference>
<reference evidence="14" key="2">
    <citation type="submission" date="2020-10" db="EMBL/GenBank/DDBJ databases">
        <authorList>
            <person name="Cooper E.A."/>
            <person name="Brenton Z.W."/>
            <person name="Flinn B.S."/>
            <person name="Jenkins J."/>
            <person name="Shu S."/>
            <person name="Flowers D."/>
            <person name="Luo F."/>
            <person name="Wang Y."/>
            <person name="Xia P."/>
            <person name="Barry K."/>
            <person name="Daum C."/>
            <person name="Lipzen A."/>
            <person name="Yoshinaga Y."/>
            <person name="Schmutz J."/>
            <person name="Saski C."/>
            <person name="Vermerris W."/>
            <person name="Kresovich S."/>
        </authorList>
    </citation>
    <scope>NUCLEOTIDE SEQUENCE</scope>
</reference>
<evidence type="ECO:0000313" key="14">
    <source>
        <dbReference type="EMBL" id="KAG0531022.1"/>
    </source>
</evidence>
<dbReference type="AlphaFoldDB" id="A0A921R1Q5"/>
<dbReference type="Pfam" id="PF12357">
    <property type="entry name" value="PLD_C"/>
    <property type="match status" value="1"/>
</dbReference>
<feature type="domain" description="PLD phosphodiesterase" evidence="13">
    <location>
        <begin position="676"/>
        <end position="703"/>
    </location>
</feature>
<dbReference type="PANTHER" id="PTHR18896:SF129">
    <property type="entry name" value="PHOSPHOLIPASE D"/>
    <property type="match status" value="1"/>
</dbReference>
<organism evidence="14 15">
    <name type="scientific">Sorghum bicolor</name>
    <name type="common">Sorghum</name>
    <name type="synonym">Sorghum vulgare</name>
    <dbReference type="NCBI Taxonomy" id="4558"/>
    <lineage>
        <taxon>Eukaryota</taxon>
        <taxon>Viridiplantae</taxon>
        <taxon>Streptophyta</taxon>
        <taxon>Embryophyta</taxon>
        <taxon>Tracheophyta</taxon>
        <taxon>Spermatophyta</taxon>
        <taxon>Magnoliopsida</taxon>
        <taxon>Liliopsida</taxon>
        <taxon>Poales</taxon>
        <taxon>Poaceae</taxon>
        <taxon>PACMAD clade</taxon>
        <taxon>Panicoideae</taxon>
        <taxon>Andropogonodae</taxon>
        <taxon>Andropogoneae</taxon>
        <taxon>Sorghinae</taxon>
        <taxon>Sorghum</taxon>
    </lineage>
</organism>
<dbReference type="Pfam" id="PF00168">
    <property type="entry name" value="C2"/>
    <property type="match status" value="1"/>
</dbReference>
<feature type="domain" description="PLD phosphodiesterase" evidence="13">
    <location>
        <begin position="334"/>
        <end position="370"/>
    </location>
</feature>
<proteinExistence type="inferred from homology"/>
<dbReference type="InterPro" id="IPR011402">
    <property type="entry name" value="PLipase_D_pln"/>
</dbReference>
<evidence type="ECO:0000256" key="1">
    <source>
        <dbReference type="ARBA" id="ARBA00000798"/>
    </source>
</evidence>
<comment type="cofactor">
    <cofactor evidence="2 11">
        <name>Ca(2+)</name>
        <dbReference type="ChEBI" id="CHEBI:29108"/>
    </cofactor>
</comment>
<keyword evidence="7 11" id="KW-0378">Hydrolase</keyword>
<name>A0A921R1Q5_SORBI</name>
<dbReference type="SMR" id="A0A921R1Q5"/>
<dbReference type="OrthoDB" id="14911at2759"/>
<dbReference type="Proteomes" id="UP000807115">
    <property type="component" value="Chromosome 5"/>
</dbReference>
<keyword evidence="10" id="KW-0443">Lipid metabolism</keyword>
<dbReference type="InterPro" id="IPR015679">
    <property type="entry name" value="PLipase_D_fam"/>
</dbReference>
<evidence type="ECO:0000313" key="15">
    <source>
        <dbReference type="Proteomes" id="UP000807115"/>
    </source>
</evidence>
<evidence type="ECO:0000256" key="11">
    <source>
        <dbReference type="PIRNR" id="PIRNR036470"/>
    </source>
</evidence>
<dbReference type="GO" id="GO:0016020">
    <property type="term" value="C:membrane"/>
    <property type="evidence" value="ECO:0007669"/>
    <property type="project" value="InterPro"/>
</dbReference>
<dbReference type="KEGG" id="sbi:8076336"/>
<dbReference type="PROSITE" id="PS50035">
    <property type="entry name" value="PLD"/>
    <property type="match status" value="2"/>
</dbReference>
<evidence type="ECO:0000256" key="4">
    <source>
        <dbReference type="ARBA" id="ARBA00012027"/>
    </source>
</evidence>
<keyword evidence="9 11" id="KW-0442">Lipid degradation</keyword>
<dbReference type="Gramene" id="EES10287">
    <property type="protein sequence ID" value="EES10287"/>
    <property type="gene ID" value="SORBI_3005G222500"/>
</dbReference>
<comment type="function">
    <text evidence="11">Hydrolyzes glycerol-phospholipids at the terminal phosphodiesteric bond.</text>
</comment>
<sequence length="838" mass="93886">MAAMPLLHGTLDATIFEAKFNNSNQVTKFLQGLIPQMEGRPTTGLPVQMYATIDLNNARVGRTRIDDSNPDNPRWNESFHIYCAHYTTHVVFSIKLRLPIDAVLVGRAYLPVQDLLSPTPNDQEDNIVDRWLDILDDEKKPLPHGPKIHVRARFTDVAGDPSFGSGIDGKKYAGVPRTFFKQRQGCRVTLYQDAHVLDTFRPDIKLAGGAASYEPRRCWEDVYDAIDGARHFVYVTGWSVYAETTLVRDGNRKHPGGGTTVGELLKRKAKEGVRVLMLVWDDPTSLLNIGILPSQLGTNDANTFSYFRGSGVHCVPCPRNLDDSEYPVQFRKTVALSHHQKTVIVDADEGSGGLRRVVSFVGGIDLTNGRYDTQSHSLFSTLNTAHSNDFYQNNIAGASIDNGGPREPWHDIHCKIEGPAAWDVLHNFEQRWRKQGGKDDILHNVLWPWKNKGDLLVDLKGMENVIAPQSAAAVAGGDPEAWNVQVFRSIDGSACSGFPKTPQEAAQSGLISGKNHVIDRSIQDAYIHAIRRAKRFIYIENQYFLGSSFGWKPDGIKPEDIGALQLVPRELSLKIVSKIEAGEPFVVYIVVPMWPEGVPTAWNIQAMLSWQSRTMEMMYTDVSRALKAKNIDANPKDYLSFFCLGNREVKVPDEYEPKRHPTPGTDYDRAQKARRSMIYVHSKLMIVDDEYIIIGSANINQRSMDGARDSEIAMGAYQPSHLNTNGDVARGQVHGLRMSLWYEHLGELQEDFKDPGSLKCVRKVNKRAEEFWKMYTSDNLEDNLHGHLLSYPIDVTSEGTVTEREGVKFFPDTEAPVLGTVPLRVQLGSAFTDYVFTT</sequence>
<dbReference type="Pfam" id="PF00614">
    <property type="entry name" value="PLDc"/>
    <property type="match status" value="2"/>
</dbReference>
<evidence type="ECO:0000256" key="3">
    <source>
        <dbReference type="ARBA" id="ARBA00010683"/>
    </source>
</evidence>
<evidence type="ECO:0000256" key="5">
    <source>
        <dbReference type="ARBA" id="ARBA00022723"/>
    </source>
</evidence>
<dbReference type="Gene3D" id="3.30.870.10">
    <property type="entry name" value="Endonuclease Chain A"/>
    <property type="match status" value="2"/>
</dbReference>
<dbReference type="PROSITE" id="PS50004">
    <property type="entry name" value="C2"/>
    <property type="match status" value="1"/>
</dbReference>
<dbReference type="InterPro" id="IPR024632">
    <property type="entry name" value="PLipase_D_C"/>
</dbReference>
<dbReference type="EMBL" id="CM027684">
    <property type="protein sequence ID" value="KAG0531022.1"/>
    <property type="molecule type" value="Genomic_DNA"/>
</dbReference>
<gene>
    <name evidence="14" type="ORF">BDA96_05G238400</name>
</gene>
<evidence type="ECO:0000256" key="8">
    <source>
        <dbReference type="ARBA" id="ARBA00022837"/>
    </source>
</evidence>
<keyword evidence="5" id="KW-0479">Metal-binding</keyword>
<evidence type="ECO:0000256" key="2">
    <source>
        <dbReference type="ARBA" id="ARBA00001913"/>
    </source>
</evidence>
<reference evidence="14" key="1">
    <citation type="journal article" date="2019" name="BMC Genomics">
        <title>A new reference genome for Sorghum bicolor reveals high levels of sequence similarity between sweet and grain genotypes: implications for the genetics of sugar metabolism.</title>
        <authorList>
            <person name="Cooper E.A."/>
            <person name="Brenton Z.W."/>
            <person name="Flinn B.S."/>
            <person name="Jenkins J."/>
            <person name="Shu S."/>
            <person name="Flowers D."/>
            <person name="Luo F."/>
            <person name="Wang Y."/>
            <person name="Xia P."/>
            <person name="Barry K."/>
            <person name="Daum C."/>
            <person name="Lipzen A."/>
            <person name="Yoshinaga Y."/>
            <person name="Schmutz J."/>
            <person name="Saski C."/>
            <person name="Vermerris W."/>
            <person name="Kresovich S."/>
        </authorList>
    </citation>
    <scope>NUCLEOTIDE SEQUENCE</scope>
</reference>
<dbReference type="GO" id="GO:0016042">
    <property type="term" value="P:lipid catabolic process"/>
    <property type="evidence" value="ECO:0007669"/>
    <property type="project" value="UniProtKB-KW"/>
</dbReference>
<protein>
    <recommendedName>
        <fullName evidence="4 11">Phospholipase D</fullName>
        <ecNumber evidence="4 11">3.1.4.4</ecNumber>
    </recommendedName>
</protein>
<evidence type="ECO:0000259" key="12">
    <source>
        <dbReference type="PROSITE" id="PS50004"/>
    </source>
</evidence>
<evidence type="ECO:0000256" key="9">
    <source>
        <dbReference type="ARBA" id="ARBA00022963"/>
    </source>
</evidence>
<dbReference type="InterPro" id="IPR001736">
    <property type="entry name" value="PLipase_D/transphosphatidylase"/>
</dbReference>
<dbReference type="PIRSF" id="PIRSF036470">
    <property type="entry name" value="PLD_plant"/>
    <property type="match status" value="1"/>
</dbReference>
<dbReference type="GO" id="GO:0004630">
    <property type="term" value="F:phospholipase D activity"/>
    <property type="evidence" value="ECO:0007669"/>
    <property type="project" value="UniProtKB-EC"/>
</dbReference>
<dbReference type="SUPFAM" id="SSF49562">
    <property type="entry name" value="C2 domain (Calcium/lipid-binding domain, CaLB)"/>
    <property type="match status" value="1"/>
</dbReference>
<dbReference type="Gene3D" id="2.60.40.150">
    <property type="entry name" value="C2 domain"/>
    <property type="match status" value="1"/>
</dbReference>
<evidence type="ECO:0000256" key="7">
    <source>
        <dbReference type="ARBA" id="ARBA00022801"/>
    </source>
</evidence>
<dbReference type="EC" id="3.1.4.4" evidence="4 11"/>
<dbReference type="GO" id="GO:0005509">
    <property type="term" value="F:calcium ion binding"/>
    <property type="evidence" value="ECO:0007669"/>
    <property type="project" value="InterPro"/>
</dbReference>
<dbReference type="OMA" id="CWEDVYD"/>
<dbReference type="SUPFAM" id="SSF56024">
    <property type="entry name" value="Phospholipase D/nuclease"/>
    <property type="match status" value="2"/>
</dbReference>
<feature type="domain" description="C2" evidence="12">
    <location>
        <begin position="1"/>
        <end position="125"/>
    </location>
</feature>
<dbReference type="InterPro" id="IPR035892">
    <property type="entry name" value="C2_domain_sf"/>
</dbReference>
<comment type="catalytic activity">
    <reaction evidence="1 11">
        <text>a 1,2-diacyl-sn-glycero-3-phosphocholine + H2O = a 1,2-diacyl-sn-glycero-3-phosphate + choline + H(+)</text>
        <dbReference type="Rhea" id="RHEA:14445"/>
        <dbReference type="ChEBI" id="CHEBI:15354"/>
        <dbReference type="ChEBI" id="CHEBI:15377"/>
        <dbReference type="ChEBI" id="CHEBI:15378"/>
        <dbReference type="ChEBI" id="CHEBI:57643"/>
        <dbReference type="ChEBI" id="CHEBI:58608"/>
        <dbReference type="EC" id="3.1.4.4"/>
    </reaction>
</comment>
<dbReference type="SMART" id="SM00239">
    <property type="entry name" value="C2"/>
    <property type="match status" value="1"/>
</dbReference>
<keyword evidence="6" id="KW-0677">Repeat</keyword>